<evidence type="ECO:0000256" key="1">
    <source>
        <dbReference type="ARBA" id="ARBA00002286"/>
    </source>
</evidence>
<dbReference type="PROSITE" id="PS50994">
    <property type="entry name" value="INTEGRASE"/>
    <property type="match status" value="1"/>
</dbReference>
<evidence type="ECO:0000313" key="3">
    <source>
        <dbReference type="EMBL" id="AQY37356.1"/>
    </source>
</evidence>
<evidence type="ECO:0000313" key="8">
    <source>
        <dbReference type="Proteomes" id="UP000191057"/>
    </source>
</evidence>
<feature type="domain" description="Integrase catalytic" evidence="2">
    <location>
        <begin position="65"/>
        <end position="240"/>
    </location>
</feature>
<dbReference type="InterPro" id="IPR048020">
    <property type="entry name" value="Transpos_IS3"/>
</dbReference>
<comment type="function">
    <text evidence="1">Involved in the transposition of the insertion sequence.</text>
</comment>
<dbReference type="NCBIfam" id="NF033516">
    <property type="entry name" value="transpos_IS3"/>
    <property type="match status" value="1"/>
</dbReference>
<geneLocation type="plasmid" evidence="7 8">
    <name>unnamed3</name>
</geneLocation>
<dbReference type="Proteomes" id="UP000191057">
    <property type="component" value="Plasmid unnamed3"/>
</dbReference>
<dbReference type="EMBL" id="CP020002">
    <property type="protein sequence ID" value="AQY37356.1"/>
    <property type="molecule type" value="Genomic_DNA"/>
</dbReference>
<accession>A0A9W3TC02</accession>
<dbReference type="EMBL" id="CP020005">
    <property type="protein sequence ID" value="AQY42707.1"/>
    <property type="molecule type" value="Genomic_DNA"/>
</dbReference>
<dbReference type="EMBL" id="CP020002">
    <property type="protein sequence ID" value="AQY37393.1"/>
    <property type="molecule type" value="Genomic_DNA"/>
</dbReference>
<evidence type="ECO:0000313" key="5">
    <source>
        <dbReference type="EMBL" id="AQY38359.1"/>
    </source>
</evidence>
<protein>
    <recommendedName>
        <fullName evidence="2">Integrase catalytic domain-containing protein</fullName>
    </recommendedName>
</protein>
<sequence>MLSEEIQQIFEEHKGRYGSLRITKVLEKKGIKVNRKRVGKLMRQMKLYAKGSRYRYKHYNKKSPSIERPNLLNQVFQTDQRNKIWVGDITYIPTQKGTLYLAVFVDMYSRKVIGWSMSTRMKDSLVIDAFLQGYKKEHPKIGLIIHTDQGSQYTSSNFQATLKKYGAVSSVSRKGNPYDNALMESFYKTIKRELIQGAKFKTPEQARTEIFKYIELYYNTKRMHSSLDYLSPIEFEKAYS</sequence>
<dbReference type="Pfam" id="PF13333">
    <property type="entry name" value="rve_2"/>
    <property type="match status" value="1"/>
</dbReference>
<dbReference type="Gene3D" id="3.30.420.10">
    <property type="entry name" value="Ribonuclease H-like superfamily/Ribonuclease H"/>
    <property type="match status" value="1"/>
</dbReference>
<evidence type="ECO:0000313" key="4">
    <source>
        <dbReference type="EMBL" id="AQY37393.1"/>
    </source>
</evidence>
<organism evidence="6 8">
    <name type="scientific">Bacillus thuringiensis</name>
    <dbReference type="NCBI Taxonomy" id="1428"/>
    <lineage>
        <taxon>Bacteria</taxon>
        <taxon>Bacillati</taxon>
        <taxon>Bacillota</taxon>
        <taxon>Bacilli</taxon>
        <taxon>Bacillales</taxon>
        <taxon>Bacillaceae</taxon>
        <taxon>Bacillus</taxon>
        <taxon>Bacillus cereus group</taxon>
    </lineage>
</organism>
<dbReference type="InterPro" id="IPR001584">
    <property type="entry name" value="Integrase_cat-core"/>
</dbReference>
<dbReference type="EMBL" id="CP020002">
    <property type="protein sequence ID" value="AQY38359.1"/>
    <property type="molecule type" value="Genomic_DNA"/>
</dbReference>
<name>A0A9W3TC02_BACTU</name>
<dbReference type="AlphaFoldDB" id="A0A9W3TC02"/>
<dbReference type="PANTHER" id="PTHR46889:SF7">
    <property type="entry name" value="TRANSPOSASE FOR INSERTION SEQUENCE ELEMENT IS904"/>
    <property type="match status" value="1"/>
</dbReference>
<dbReference type="Pfam" id="PF13276">
    <property type="entry name" value="HTH_21"/>
    <property type="match status" value="1"/>
</dbReference>
<dbReference type="EMBL" id="CP020002">
    <property type="protein sequence ID" value="AQY38708.1"/>
    <property type="molecule type" value="Genomic_DNA"/>
</dbReference>
<evidence type="ECO:0000313" key="7">
    <source>
        <dbReference type="EMBL" id="AQY42707.1"/>
    </source>
</evidence>
<dbReference type="InterPro" id="IPR036397">
    <property type="entry name" value="RNaseH_sf"/>
</dbReference>
<dbReference type="InterPro" id="IPR012337">
    <property type="entry name" value="RNaseH-like_sf"/>
</dbReference>
<gene>
    <name evidence="3" type="ORF">B4918_04805</name>
    <name evidence="4" type="ORF">B4918_05000</name>
    <name evidence="5" type="ORF">B4918_10170</name>
    <name evidence="6" type="ORF">B4918_12265</name>
    <name evidence="7" type="ORF">B4918_33275</name>
</gene>
<dbReference type="GO" id="GO:0003676">
    <property type="term" value="F:nucleic acid binding"/>
    <property type="evidence" value="ECO:0007669"/>
    <property type="project" value="InterPro"/>
</dbReference>
<keyword evidence="7" id="KW-0614">Plasmid</keyword>
<proteinExistence type="predicted"/>
<dbReference type="GO" id="GO:0015074">
    <property type="term" value="P:DNA integration"/>
    <property type="evidence" value="ECO:0007669"/>
    <property type="project" value="InterPro"/>
</dbReference>
<dbReference type="SUPFAM" id="SSF53098">
    <property type="entry name" value="Ribonuclease H-like"/>
    <property type="match status" value="1"/>
</dbReference>
<reference evidence="6 8" key="1">
    <citation type="submission" date="2017-03" db="EMBL/GenBank/DDBJ databases">
        <title>Complete genome sequence of Bacillus thuringiensis L-7601, a novel melanin producing strain.</title>
        <authorList>
            <person name="Cai J."/>
            <person name="Cao Z."/>
            <person name="Tan T."/>
        </authorList>
    </citation>
    <scope>NUCLEOTIDE SEQUENCE [LARGE SCALE GENOMIC DNA]</scope>
    <source>
        <strain evidence="6 8">L-7601</strain>
        <plasmid evidence="7 8">unnamed3</plasmid>
    </source>
</reference>
<evidence type="ECO:0000313" key="6">
    <source>
        <dbReference type="EMBL" id="AQY38708.1"/>
    </source>
</evidence>
<dbReference type="InterPro" id="IPR050900">
    <property type="entry name" value="Transposase_IS3/IS150/IS904"/>
</dbReference>
<dbReference type="InterPro" id="IPR025948">
    <property type="entry name" value="HTH-like_dom"/>
</dbReference>
<dbReference type="Pfam" id="PF00665">
    <property type="entry name" value="rve"/>
    <property type="match status" value="1"/>
</dbReference>
<dbReference type="Proteomes" id="UP000191057">
    <property type="component" value="Chromosome"/>
</dbReference>
<dbReference type="PANTHER" id="PTHR46889">
    <property type="entry name" value="TRANSPOSASE INSF FOR INSERTION SEQUENCE IS3B-RELATED"/>
    <property type="match status" value="1"/>
</dbReference>
<evidence type="ECO:0000259" key="2">
    <source>
        <dbReference type="PROSITE" id="PS50994"/>
    </source>
</evidence>